<dbReference type="SUPFAM" id="SSF47384">
    <property type="entry name" value="Homodimeric domain of signal transducing histidine kinase"/>
    <property type="match status" value="1"/>
</dbReference>
<evidence type="ECO:0000256" key="2">
    <source>
        <dbReference type="ARBA" id="ARBA00012438"/>
    </source>
</evidence>
<dbReference type="AlphaFoldDB" id="A7GPW0"/>
<dbReference type="KEGG" id="bcy:Bcer98_1880"/>
<dbReference type="Pfam" id="PF00512">
    <property type="entry name" value="HisKA"/>
    <property type="match status" value="1"/>
</dbReference>
<dbReference type="CDD" id="cd00130">
    <property type="entry name" value="PAS"/>
    <property type="match status" value="2"/>
</dbReference>
<evidence type="ECO:0000256" key="6">
    <source>
        <dbReference type="ARBA" id="ARBA00022777"/>
    </source>
</evidence>
<dbReference type="PANTHER" id="PTHR43065:SF34">
    <property type="entry name" value="SPORULATION KINASE A"/>
    <property type="match status" value="1"/>
</dbReference>
<comment type="catalytic activity">
    <reaction evidence="1">
        <text>ATP + protein L-histidine = ADP + protein N-phospho-L-histidine.</text>
        <dbReference type="EC" id="2.7.13.3"/>
    </reaction>
</comment>
<dbReference type="InterPro" id="IPR036890">
    <property type="entry name" value="HATPase_C_sf"/>
</dbReference>
<keyword evidence="9" id="KW-0175">Coiled coil</keyword>
<dbReference type="EC" id="2.7.13.3" evidence="2"/>
<dbReference type="Gene3D" id="3.30.565.10">
    <property type="entry name" value="Histidine kinase-like ATPase, C-terminal domain"/>
    <property type="match status" value="1"/>
</dbReference>
<protein>
    <recommendedName>
        <fullName evidence="2">histidine kinase</fullName>
        <ecNumber evidence="2">2.7.13.3</ecNumber>
    </recommendedName>
</protein>
<dbReference type="Pfam" id="PF08448">
    <property type="entry name" value="PAS_4"/>
    <property type="match status" value="1"/>
</dbReference>
<evidence type="ECO:0000256" key="3">
    <source>
        <dbReference type="ARBA" id="ARBA00022553"/>
    </source>
</evidence>
<dbReference type="SMART" id="SM00388">
    <property type="entry name" value="HisKA"/>
    <property type="match status" value="1"/>
</dbReference>
<dbReference type="InterPro" id="IPR013656">
    <property type="entry name" value="PAS_4"/>
</dbReference>
<dbReference type="Gene3D" id="1.10.287.130">
    <property type="match status" value="1"/>
</dbReference>
<dbReference type="SUPFAM" id="SSF55785">
    <property type="entry name" value="PYP-like sensor domain (PAS domain)"/>
    <property type="match status" value="2"/>
</dbReference>
<dbReference type="Pfam" id="PF00989">
    <property type="entry name" value="PAS"/>
    <property type="match status" value="1"/>
</dbReference>
<evidence type="ECO:0000256" key="9">
    <source>
        <dbReference type="SAM" id="Coils"/>
    </source>
</evidence>
<gene>
    <name evidence="12" type="ordered locus">Bcer98_1880</name>
</gene>
<evidence type="ECO:0000259" key="10">
    <source>
        <dbReference type="PROSITE" id="PS50109"/>
    </source>
</evidence>
<keyword evidence="6 12" id="KW-0418">Kinase</keyword>
<dbReference type="InterPro" id="IPR005467">
    <property type="entry name" value="His_kinase_dom"/>
</dbReference>
<feature type="domain" description="Histidine kinase" evidence="10">
    <location>
        <begin position="390"/>
        <end position="595"/>
    </location>
</feature>
<keyword evidence="4" id="KW-0808">Transferase</keyword>
<dbReference type="SMART" id="SM00387">
    <property type="entry name" value="HATPase_c"/>
    <property type="match status" value="1"/>
</dbReference>
<dbReference type="InterPro" id="IPR004358">
    <property type="entry name" value="Sig_transdc_His_kin-like_C"/>
</dbReference>
<dbReference type="PANTHER" id="PTHR43065">
    <property type="entry name" value="SENSOR HISTIDINE KINASE"/>
    <property type="match status" value="1"/>
</dbReference>
<dbReference type="PRINTS" id="PR00344">
    <property type="entry name" value="BCTRLSENSOR"/>
</dbReference>
<keyword evidence="5" id="KW-0547">Nucleotide-binding</keyword>
<accession>A7GPW0</accession>
<evidence type="ECO:0000256" key="4">
    <source>
        <dbReference type="ARBA" id="ARBA00022679"/>
    </source>
</evidence>
<proteinExistence type="predicted"/>
<dbReference type="Pfam" id="PF02518">
    <property type="entry name" value="HATPase_c"/>
    <property type="match status" value="1"/>
</dbReference>
<dbReference type="STRING" id="315749.Bcer98_1880"/>
<dbReference type="InterPro" id="IPR035965">
    <property type="entry name" value="PAS-like_dom_sf"/>
</dbReference>
<evidence type="ECO:0000256" key="7">
    <source>
        <dbReference type="ARBA" id="ARBA00022840"/>
    </source>
</evidence>
<dbReference type="EMBL" id="CP000764">
    <property type="protein sequence ID" value="ABS22168.1"/>
    <property type="molecule type" value="Genomic_DNA"/>
</dbReference>
<dbReference type="SMART" id="SM00091">
    <property type="entry name" value="PAS"/>
    <property type="match status" value="2"/>
</dbReference>
<evidence type="ECO:0000256" key="8">
    <source>
        <dbReference type="ARBA" id="ARBA00023012"/>
    </source>
</evidence>
<dbReference type="GO" id="GO:0005524">
    <property type="term" value="F:ATP binding"/>
    <property type="evidence" value="ECO:0007669"/>
    <property type="project" value="UniProtKB-KW"/>
</dbReference>
<evidence type="ECO:0000313" key="13">
    <source>
        <dbReference type="Proteomes" id="UP000002300"/>
    </source>
</evidence>
<dbReference type="InterPro" id="IPR013767">
    <property type="entry name" value="PAS_fold"/>
</dbReference>
<dbReference type="HOGENOM" id="CLU_000445_114_39_9"/>
<keyword evidence="8" id="KW-0902">Two-component regulatory system</keyword>
<feature type="domain" description="PAS" evidence="11">
    <location>
        <begin position="132"/>
        <end position="187"/>
    </location>
</feature>
<dbReference type="InterPro" id="IPR003594">
    <property type="entry name" value="HATPase_dom"/>
</dbReference>
<dbReference type="PROSITE" id="PS50112">
    <property type="entry name" value="PAS"/>
    <property type="match status" value="1"/>
</dbReference>
<dbReference type="InterPro" id="IPR000014">
    <property type="entry name" value="PAS"/>
</dbReference>
<evidence type="ECO:0000259" key="11">
    <source>
        <dbReference type="PROSITE" id="PS50112"/>
    </source>
</evidence>
<dbReference type="Proteomes" id="UP000002300">
    <property type="component" value="Chromosome"/>
</dbReference>
<dbReference type="InterPro" id="IPR003661">
    <property type="entry name" value="HisK_dim/P_dom"/>
</dbReference>
<keyword evidence="7" id="KW-0067">ATP-binding</keyword>
<evidence type="ECO:0000256" key="1">
    <source>
        <dbReference type="ARBA" id="ARBA00000085"/>
    </source>
</evidence>
<dbReference type="PROSITE" id="PS50109">
    <property type="entry name" value="HIS_KIN"/>
    <property type="match status" value="1"/>
</dbReference>
<sequence length="612" mass="70196">MKKHALKIGIKFTYRGEKGMSARLMELIDVNTIKIMAEQFYKLTNMAHQLLDAERECIFSFGIDQEIDYRLTTIEIPIFLDEQYLGAFIACPIKKDMVYCQKYFETLSSLIVNHARTQLQNQNQNLQLLAKEKEQLYTILQNMPVMVDALDLDGEFILWNRECKSVTGYTAEEMIGNPKALELLYPDANYRRQIQEKFAVYGRDFRDWEMNLTCKNGEQKTIMWSNISNRFPVSGFSYWAVGVDITHLKKIEAQLKEQTSELELIFQALPDLCFLTEADGTIIDYKAGSPTKFYVPAEDFMGKKFYEDLPSPVAQQFQEAIDQVQKTESMVIVEYSLSLKGSISFFEARCFLLLKDRIMIIVRDITERKKTEELLNKSDTLAAIGQLAAGVAHEVRNPLTVIKGFIQLFQINKEDQGKYFDLMLSEIERIESILHEFLSIAKTDIIPTEKKNLYSIMKNVVSLINTKAIMTNIQIEIISESKELVIECCENQLKQVFINILQNSIEAMPDGGKIFIHMKTNRINEVIIDLVDEGIGIPEERIKRLGEPFYSTKEKGTGIGLMLSYKIIEQHQGRISIMSKVGVGTSVTIYLPMFQQEKSLSDNERPVTIANS</sequence>
<evidence type="ECO:0000313" key="12">
    <source>
        <dbReference type="EMBL" id="ABS22168.1"/>
    </source>
</evidence>
<name>A7GPW0_BACCN</name>
<dbReference type="GO" id="GO:0006355">
    <property type="term" value="P:regulation of DNA-templated transcription"/>
    <property type="evidence" value="ECO:0007669"/>
    <property type="project" value="InterPro"/>
</dbReference>
<dbReference type="CDD" id="cd00082">
    <property type="entry name" value="HisKA"/>
    <property type="match status" value="1"/>
</dbReference>
<feature type="coiled-coil region" evidence="9">
    <location>
        <begin position="112"/>
        <end position="139"/>
    </location>
</feature>
<dbReference type="CDD" id="cd00075">
    <property type="entry name" value="HATPase"/>
    <property type="match status" value="1"/>
</dbReference>
<dbReference type="NCBIfam" id="TIGR00229">
    <property type="entry name" value="sensory_box"/>
    <property type="match status" value="1"/>
</dbReference>
<dbReference type="Gene3D" id="3.30.450.20">
    <property type="entry name" value="PAS domain"/>
    <property type="match status" value="2"/>
</dbReference>
<dbReference type="GO" id="GO:0000155">
    <property type="term" value="F:phosphorelay sensor kinase activity"/>
    <property type="evidence" value="ECO:0007669"/>
    <property type="project" value="InterPro"/>
</dbReference>
<dbReference type="InterPro" id="IPR036097">
    <property type="entry name" value="HisK_dim/P_sf"/>
</dbReference>
<dbReference type="eggNOG" id="COG3852">
    <property type="taxonomic scope" value="Bacteria"/>
</dbReference>
<evidence type="ECO:0000256" key="5">
    <source>
        <dbReference type="ARBA" id="ARBA00022741"/>
    </source>
</evidence>
<keyword evidence="13" id="KW-1185">Reference proteome</keyword>
<organism evidence="12 13">
    <name type="scientific">Bacillus cytotoxicus (strain DSM 22905 / CIP 110041 / 391-98 / NVH 391-98)</name>
    <dbReference type="NCBI Taxonomy" id="315749"/>
    <lineage>
        <taxon>Bacteria</taxon>
        <taxon>Bacillati</taxon>
        <taxon>Bacillota</taxon>
        <taxon>Bacilli</taxon>
        <taxon>Bacillales</taxon>
        <taxon>Bacillaceae</taxon>
        <taxon>Bacillus</taxon>
        <taxon>Bacillus cereus group</taxon>
    </lineage>
</organism>
<dbReference type="SUPFAM" id="SSF55874">
    <property type="entry name" value="ATPase domain of HSP90 chaperone/DNA topoisomerase II/histidine kinase"/>
    <property type="match status" value="1"/>
</dbReference>
<keyword evidence="3" id="KW-0597">Phosphoprotein</keyword>
<reference evidence="12 13" key="1">
    <citation type="journal article" date="2008" name="Chem. Biol. Interact.">
        <title>Extending the Bacillus cereus group genomics to putative food-borne pathogens of different toxicity.</title>
        <authorList>
            <person name="Lapidus A."/>
            <person name="Goltsman E."/>
            <person name="Auger S."/>
            <person name="Galleron N."/>
            <person name="Segurens B."/>
            <person name="Dossat C."/>
            <person name="Land M.L."/>
            <person name="Broussolle V."/>
            <person name="Brillard J."/>
            <person name="Guinebretiere M.H."/>
            <person name="Sanchis V."/>
            <person name="Nguen-The C."/>
            <person name="Lereclus D."/>
            <person name="Richardson P."/>
            <person name="Wincker P."/>
            <person name="Weissenbach J."/>
            <person name="Ehrlich S.D."/>
            <person name="Sorokin A."/>
        </authorList>
    </citation>
    <scope>NUCLEOTIDE SEQUENCE [LARGE SCALE GENOMIC DNA]</scope>
    <source>
        <strain evidence="13">DSM 22905 / CIP 110041 / 391-98 / NVH 391-98</strain>
    </source>
</reference>